<evidence type="ECO:0000256" key="11">
    <source>
        <dbReference type="RuleBase" id="RU003357"/>
    </source>
</evidence>
<evidence type="ECO:0000256" key="8">
    <source>
        <dbReference type="ARBA" id="ARBA00023170"/>
    </source>
</evidence>
<protein>
    <submittedName>
        <fullName evidence="14">TonB-dependent receptor domain-containing protein</fullName>
    </submittedName>
</protein>
<dbReference type="InterPro" id="IPR012910">
    <property type="entry name" value="Plug_dom"/>
</dbReference>
<comment type="similarity">
    <text evidence="10 11">Belongs to the TonB-dependent receptor family.</text>
</comment>
<dbReference type="GO" id="GO:0009279">
    <property type="term" value="C:cell outer membrane"/>
    <property type="evidence" value="ECO:0007669"/>
    <property type="project" value="UniProtKB-SubCell"/>
</dbReference>
<organism evidence="14 15">
    <name type="scientific">Desulfonema magnum</name>
    <dbReference type="NCBI Taxonomy" id="45655"/>
    <lineage>
        <taxon>Bacteria</taxon>
        <taxon>Pseudomonadati</taxon>
        <taxon>Thermodesulfobacteriota</taxon>
        <taxon>Desulfobacteria</taxon>
        <taxon>Desulfobacterales</taxon>
        <taxon>Desulfococcaceae</taxon>
        <taxon>Desulfonema</taxon>
    </lineage>
</organism>
<evidence type="ECO:0000256" key="1">
    <source>
        <dbReference type="ARBA" id="ARBA00004571"/>
    </source>
</evidence>
<dbReference type="CDD" id="cd01347">
    <property type="entry name" value="ligand_gated_channel"/>
    <property type="match status" value="1"/>
</dbReference>
<keyword evidence="9 10" id="KW-0998">Cell outer membrane</keyword>
<dbReference type="PROSITE" id="PS52016">
    <property type="entry name" value="TONB_DEPENDENT_REC_3"/>
    <property type="match status" value="1"/>
</dbReference>
<evidence type="ECO:0000256" key="6">
    <source>
        <dbReference type="ARBA" id="ARBA00023077"/>
    </source>
</evidence>
<dbReference type="EMBL" id="CP061800">
    <property type="protein sequence ID" value="QTA87194.1"/>
    <property type="molecule type" value="Genomic_DNA"/>
</dbReference>
<evidence type="ECO:0000256" key="5">
    <source>
        <dbReference type="ARBA" id="ARBA00022729"/>
    </source>
</evidence>
<keyword evidence="7 10" id="KW-0472">Membrane</keyword>
<dbReference type="Gene3D" id="2.170.130.10">
    <property type="entry name" value="TonB-dependent receptor, plug domain"/>
    <property type="match status" value="1"/>
</dbReference>
<evidence type="ECO:0000256" key="9">
    <source>
        <dbReference type="ARBA" id="ARBA00023237"/>
    </source>
</evidence>
<dbReference type="Pfam" id="PF07715">
    <property type="entry name" value="Plug"/>
    <property type="match status" value="1"/>
</dbReference>
<dbReference type="InterPro" id="IPR037066">
    <property type="entry name" value="Plug_dom_sf"/>
</dbReference>
<evidence type="ECO:0000256" key="10">
    <source>
        <dbReference type="PROSITE-ProRule" id="PRU01360"/>
    </source>
</evidence>
<keyword evidence="8 14" id="KW-0675">Receptor</keyword>
<dbReference type="GO" id="GO:0044718">
    <property type="term" value="P:siderophore transmembrane transport"/>
    <property type="evidence" value="ECO:0007669"/>
    <property type="project" value="TreeGrafter"/>
</dbReference>
<evidence type="ECO:0000313" key="15">
    <source>
        <dbReference type="Proteomes" id="UP000663722"/>
    </source>
</evidence>
<dbReference type="InterPro" id="IPR000531">
    <property type="entry name" value="Beta-barrel_TonB"/>
</dbReference>
<comment type="subcellular location">
    <subcellularLocation>
        <location evidence="1 10">Cell outer membrane</location>
        <topology evidence="1 10">Multi-pass membrane protein</topology>
    </subcellularLocation>
</comment>
<proteinExistence type="inferred from homology"/>
<keyword evidence="3 10" id="KW-1134">Transmembrane beta strand</keyword>
<keyword evidence="2 10" id="KW-0813">Transport</keyword>
<dbReference type="AlphaFoldDB" id="A0A975GMZ0"/>
<name>A0A975GMZ0_9BACT</name>
<accession>A0A975GMZ0</accession>
<dbReference type="InterPro" id="IPR039426">
    <property type="entry name" value="TonB-dep_rcpt-like"/>
</dbReference>
<dbReference type="SUPFAM" id="SSF56935">
    <property type="entry name" value="Porins"/>
    <property type="match status" value="1"/>
</dbReference>
<keyword evidence="5" id="KW-0732">Signal</keyword>
<evidence type="ECO:0000256" key="7">
    <source>
        <dbReference type="ARBA" id="ARBA00023136"/>
    </source>
</evidence>
<dbReference type="KEGG" id="dmm:dnm_032240"/>
<evidence type="ECO:0000259" key="12">
    <source>
        <dbReference type="Pfam" id="PF00593"/>
    </source>
</evidence>
<dbReference type="Proteomes" id="UP000663722">
    <property type="component" value="Chromosome"/>
</dbReference>
<reference evidence="14" key="1">
    <citation type="journal article" date="2021" name="Microb. Physiol.">
        <title>Proteogenomic Insights into the Physiology of Marine, Sulfate-Reducing, Filamentous Desulfonema limicola and Desulfonema magnum.</title>
        <authorList>
            <person name="Schnaars V."/>
            <person name="Wohlbrand L."/>
            <person name="Scheve S."/>
            <person name="Hinrichs C."/>
            <person name="Reinhardt R."/>
            <person name="Rabus R."/>
        </authorList>
    </citation>
    <scope>NUCLEOTIDE SEQUENCE</scope>
    <source>
        <strain evidence="14">4be13</strain>
    </source>
</reference>
<dbReference type="InterPro" id="IPR036942">
    <property type="entry name" value="Beta-barrel_TonB_sf"/>
</dbReference>
<dbReference type="Pfam" id="PF00593">
    <property type="entry name" value="TonB_dep_Rec_b-barrel"/>
    <property type="match status" value="1"/>
</dbReference>
<sequence length="691" mass="77508">MIAGLLRSGGTMMLVIMMTVSLVPGSGSAADNTPKFEDELAFYALEERMMTTATKTKKTLRQAPAIATVITGDEIRSMGARNLTDVLKTVPGFGVSINETGWQMFEVRGIRTRDSEKILVMIDGHRVNNSYYGSALVHIFDNLSVEKVKQVEIIRGPGSALYGANAFVGVINVITKDGDDVNGADVTVAGGNFDTKKINLIGGKSFKDKDIKVFGSVDYSDTDGDDVIIKADTIAGTPFSMTPGNADLYLKKTEALLKVSYGNLIFKGHFLQQDKGSYIGFANALTDDNTYKTKDSWAELEYSRAFTDKFSASLRTYFDYFKQETKLEVFPEGFPGYPDGGVGTPGLKNRTLGGEFQFDYDLFKGNHLIVGFNYEHIKQYDVGQRLNFDPWTFEPIASLQDVSSWANFNKDVTRKVWAVYVQDEWAIRNNLSITAGVRYDNYDDFGSTTNPRAGLVWNFLEHADLKLLYGQAFRAPNFIELYNDSNPSAVGNPNLEPEKIKTYEASLGYRFGDSYMMNLNYFHNDIDDLIAVDTFVTPAKYTNLGGAEVSGIEVVLNGRYNQTDYWKVAYTWQDPKDKDTDKELPFVPTHRINFSANYGISNYLEIHTDVIWTGERPRPEGDTREDSDAYTTVDLALTAKNFFRNLELQLAFHNLFDAEYEDPDLSGVQKLIPYDYPREGLSALFSVTYRF</sequence>
<evidence type="ECO:0000256" key="2">
    <source>
        <dbReference type="ARBA" id="ARBA00022448"/>
    </source>
</evidence>
<feature type="domain" description="TonB-dependent receptor-like beta-barrel" evidence="12">
    <location>
        <begin position="274"/>
        <end position="655"/>
    </location>
</feature>
<keyword evidence="6 11" id="KW-0798">TonB box</keyword>
<feature type="domain" description="TonB-dependent receptor plug" evidence="13">
    <location>
        <begin position="60"/>
        <end position="170"/>
    </location>
</feature>
<dbReference type="PANTHER" id="PTHR30069:SF29">
    <property type="entry name" value="HEMOGLOBIN AND HEMOGLOBIN-HAPTOGLOBIN-BINDING PROTEIN 1-RELATED"/>
    <property type="match status" value="1"/>
</dbReference>
<dbReference type="PANTHER" id="PTHR30069">
    <property type="entry name" value="TONB-DEPENDENT OUTER MEMBRANE RECEPTOR"/>
    <property type="match status" value="1"/>
</dbReference>
<keyword evidence="15" id="KW-1185">Reference proteome</keyword>
<evidence type="ECO:0000313" key="14">
    <source>
        <dbReference type="EMBL" id="QTA87194.1"/>
    </source>
</evidence>
<evidence type="ECO:0000259" key="13">
    <source>
        <dbReference type="Pfam" id="PF07715"/>
    </source>
</evidence>
<dbReference type="GO" id="GO:0015344">
    <property type="term" value="F:siderophore uptake transmembrane transporter activity"/>
    <property type="evidence" value="ECO:0007669"/>
    <property type="project" value="TreeGrafter"/>
</dbReference>
<gene>
    <name evidence="14" type="ORF">dnm_032240</name>
</gene>
<dbReference type="Gene3D" id="2.40.170.20">
    <property type="entry name" value="TonB-dependent receptor, beta-barrel domain"/>
    <property type="match status" value="1"/>
</dbReference>
<evidence type="ECO:0000256" key="4">
    <source>
        <dbReference type="ARBA" id="ARBA00022692"/>
    </source>
</evidence>
<evidence type="ECO:0000256" key="3">
    <source>
        <dbReference type="ARBA" id="ARBA00022452"/>
    </source>
</evidence>
<keyword evidence="4 10" id="KW-0812">Transmembrane</keyword>